<organism evidence="1 2">
    <name type="scientific">Rhizophagus irregularis</name>
    <dbReference type="NCBI Taxonomy" id="588596"/>
    <lineage>
        <taxon>Eukaryota</taxon>
        <taxon>Fungi</taxon>
        <taxon>Fungi incertae sedis</taxon>
        <taxon>Mucoromycota</taxon>
        <taxon>Glomeromycotina</taxon>
        <taxon>Glomeromycetes</taxon>
        <taxon>Glomerales</taxon>
        <taxon>Glomeraceae</taxon>
        <taxon>Rhizophagus</taxon>
    </lineage>
</organism>
<reference evidence="1 2" key="1">
    <citation type="submission" date="2017-10" db="EMBL/GenBank/DDBJ databases">
        <title>Extensive intraspecific genome diversity in a model arbuscular mycorrhizal fungus.</title>
        <authorList>
            <person name="Chen E.C.H."/>
            <person name="Morin E."/>
            <person name="Baudet D."/>
            <person name="Noel J."/>
            <person name="Ndikumana S."/>
            <person name="Charron P."/>
            <person name="St-Onge C."/>
            <person name="Giorgi J."/>
            <person name="Grigoriev I.V."/>
            <person name="Roux C."/>
            <person name="Martin F.M."/>
            <person name="Corradi N."/>
        </authorList>
    </citation>
    <scope>NUCLEOTIDE SEQUENCE [LARGE SCALE GENOMIC DNA]</scope>
    <source>
        <strain evidence="1 2">A1</strain>
    </source>
</reference>
<name>A0A2N0RUQ7_9GLOM</name>
<sequence>MFVWEIGSYLDTEFQRNLAPSDTVKEIGSNLDTRIPQKIGSDLDTNPTSKEISSDMDAKISSVRFRDEFNMAFRRFKTSSKYNRGLGHGMVDGFHFGLMDRISPFDFLLDGFPLTNWDKFQVSHPSDFIGWADFLLRTLLDGRISPSDFIRSGFLQIFIRLGEDDGWMMDGEWCI</sequence>
<accession>A0A2N0RUQ7</accession>
<dbReference type="EMBL" id="LLXH01000417">
    <property type="protein sequence ID" value="PKC67047.1"/>
    <property type="molecule type" value="Genomic_DNA"/>
</dbReference>
<gene>
    <name evidence="1" type="ORF">RhiirA1_458921</name>
</gene>
<evidence type="ECO:0000313" key="1">
    <source>
        <dbReference type="EMBL" id="PKC67047.1"/>
    </source>
</evidence>
<dbReference type="VEuPathDB" id="FungiDB:FUN_008844"/>
<evidence type="ECO:0000313" key="2">
    <source>
        <dbReference type="Proteomes" id="UP000232688"/>
    </source>
</evidence>
<comment type="caution">
    <text evidence="1">The sequence shown here is derived from an EMBL/GenBank/DDBJ whole genome shotgun (WGS) entry which is preliminary data.</text>
</comment>
<dbReference type="VEuPathDB" id="FungiDB:RhiirA1_458921"/>
<protein>
    <submittedName>
        <fullName evidence="1">Uncharacterized protein</fullName>
    </submittedName>
</protein>
<dbReference type="Proteomes" id="UP000232688">
    <property type="component" value="Unassembled WGS sequence"/>
</dbReference>
<dbReference type="AlphaFoldDB" id="A0A2N0RUQ7"/>
<reference evidence="1 2" key="2">
    <citation type="submission" date="2017-10" db="EMBL/GenBank/DDBJ databases">
        <title>Genome analyses suggest a sexual origin of heterokaryosis in a supposedly ancient asexual fungus.</title>
        <authorList>
            <person name="Corradi N."/>
            <person name="Sedzielewska K."/>
            <person name="Noel J."/>
            <person name="Charron P."/>
            <person name="Farinelli L."/>
            <person name="Marton T."/>
            <person name="Kruger M."/>
            <person name="Pelin A."/>
            <person name="Brachmann A."/>
            <person name="Corradi N."/>
        </authorList>
    </citation>
    <scope>NUCLEOTIDE SEQUENCE [LARGE SCALE GENOMIC DNA]</scope>
    <source>
        <strain evidence="1 2">A1</strain>
    </source>
</reference>
<proteinExistence type="predicted"/>